<keyword evidence="1" id="KW-1015">Disulfide bond</keyword>
<dbReference type="PANTHER" id="PTHR42852:SF17">
    <property type="entry name" value="THIOREDOXIN-LIKE PROTEIN HI_1115"/>
    <property type="match status" value="1"/>
</dbReference>
<dbReference type="SUPFAM" id="SSF52833">
    <property type="entry name" value="Thioredoxin-like"/>
    <property type="match status" value="1"/>
</dbReference>
<evidence type="ECO:0000259" key="2">
    <source>
        <dbReference type="PROSITE" id="PS51352"/>
    </source>
</evidence>
<feature type="domain" description="Thioredoxin" evidence="2">
    <location>
        <begin position="46"/>
        <end position="190"/>
    </location>
</feature>
<gene>
    <name evidence="3" type="ORF">H2C83_02385</name>
</gene>
<dbReference type="InterPro" id="IPR036249">
    <property type="entry name" value="Thioredoxin-like_sf"/>
</dbReference>
<sequence>MRKRQIAIVGVLLAAVIGAIFMTVRGARDNPAASMGRVECQGETKPAEGYCAPNFKLPTLSREELELYRNHGKPTVVNFWATWCPPCKYEMPYFQKLYEQYNNEINVIMVNQTAMESKEEDVGSYLKKNRFTFPVVLDRLQDGSVVGIDQYRLFSIPATFIVDENGKIVHQFMGTISEEQLFSAVKEVLH</sequence>
<dbReference type="InterPro" id="IPR050553">
    <property type="entry name" value="Thioredoxin_ResA/DsbE_sf"/>
</dbReference>
<accession>A0A7W2AR51</accession>
<dbReference type="GO" id="GO:0016209">
    <property type="term" value="F:antioxidant activity"/>
    <property type="evidence" value="ECO:0007669"/>
    <property type="project" value="InterPro"/>
</dbReference>
<organism evidence="3 4">
    <name type="scientific">Thermoactinomyces mirandus</name>
    <dbReference type="NCBI Taxonomy" id="2756294"/>
    <lineage>
        <taxon>Bacteria</taxon>
        <taxon>Bacillati</taxon>
        <taxon>Bacillota</taxon>
        <taxon>Bacilli</taxon>
        <taxon>Bacillales</taxon>
        <taxon>Thermoactinomycetaceae</taxon>
        <taxon>Thermoactinomyces</taxon>
    </lineage>
</organism>
<dbReference type="Proteomes" id="UP000538292">
    <property type="component" value="Unassembled WGS sequence"/>
</dbReference>
<dbReference type="AlphaFoldDB" id="A0A7W2AR51"/>
<dbReference type="InterPro" id="IPR017937">
    <property type="entry name" value="Thioredoxin_CS"/>
</dbReference>
<dbReference type="Gene3D" id="3.40.30.10">
    <property type="entry name" value="Glutaredoxin"/>
    <property type="match status" value="1"/>
</dbReference>
<protein>
    <submittedName>
        <fullName evidence="3">TlpA family protein disulfide reductase</fullName>
    </submittedName>
</protein>
<evidence type="ECO:0000313" key="4">
    <source>
        <dbReference type="Proteomes" id="UP000538292"/>
    </source>
</evidence>
<dbReference type="EMBL" id="JACEOL010000006">
    <property type="protein sequence ID" value="MBA4601191.1"/>
    <property type="molecule type" value="Genomic_DNA"/>
</dbReference>
<name>A0A7W2AR51_9BACL</name>
<reference evidence="3 4" key="1">
    <citation type="submission" date="2020-07" db="EMBL/GenBank/DDBJ databases">
        <title>Thermoactinomyces phylogeny.</title>
        <authorList>
            <person name="Dunlap C."/>
        </authorList>
    </citation>
    <scope>NUCLEOTIDE SEQUENCE [LARGE SCALE GENOMIC DNA]</scope>
    <source>
        <strain evidence="3 4">AMNI-1</strain>
    </source>
</reference>
<dbReference type="InterPro" id="IPR013766">
    <property type="entry name" value="Thioredoxin_domain"/>
</dbReference>
<keyword evidence="4" id="KW-1185">Reference proteome</keyword>
<dbReference type="PROSITE" id="PS00194">
    <property type="entry name" value="THIOREDOXIN_1"/>
    <property type="match status" value="1"/>
</dbReference>
<comment type="caution">
    <text evidence="3">The sequence shown here is derived from an EMBL/GenBank/DDBJ whole genome shotgun (WGS) entry which is preliminary data.</text>
</comment>
<proteinExistence type="predicted"/>
<evidence type="ECO:0000256" key="1">
    <source>
        <dbReference type="ARBA" id="ARBA00023157"/>
    </source>
</evidence>
<evidence type="ECO:0000313" key="3">
    <source>
        <dbReference type="EMBL" id="MBA4601191.1"/>
    </source>
</evidence>
<dbReference type="GO" id="GO:0016491">
    <property type="term" value="F:oxidoreductase activity"/>
    <property type="evidence" value="ECO:0007669"/>
    <property type="project" value="InterPro"/>
</dbReference>
<dbReference type="CDD" id="cd02966">
    <property type="entry name" value="TlpA_like_family"/>
    <property type="match status" value="1"/>
</dbReference>
<dbReference type="Pfam" id="PF00578">
    <property type="entry name" value="AhpC-TSA"/>
    <property type="match status" value="1"/>
</dbReference>
<dbReference type="InterPro" id="IPR000866">
    <property type="entry name" value="AhpC/TSA"/>
</dbReference>
<dbReference type="PANTHER" id="PTHR42852">
    <property type="entry name" value="THIOL:DISULFIDE INTERCHANGE PROTEIN DSBE"/>
    <property type="match status" value="1"/>
</dbReference>
<dbReference type="PROSITE" id="PS51352">
    <property type="entry name" value="THIOREDOXIN_2"/>
    <property type="match status" value="1"/>
</dbReference>
<dbReference type="RefSeq" id="WP_181737404.1">
    <property type="nucleotide sequence ID" value="NZ_JACEOL010000006.1"/>
</dbReference>